<dbReference type="PANTHER" id="PTHR33408">
    <property type="entry name" value="TRANSPOSASE"/>
    <property type="match status" value="1"/>
</dbReference>
<keyword evidence="5" id="KW-1185">Reference proteome</keyword>
<proteinExistence type="predicted"/>
<dbReference type="InterPro" id="IPR008490">
    <property type="entry name" value="Transposase_InsH_N"/>
</dbReference>
<feature type="compositionally biased region" description="Polar residues" evidence="1">
    <location>
        <begin position="207"/>
        <end position="216"/>
    </location>
</feature>
<dbReference type="Pfam" id="PF05598">
    <property type="entry name" value="DUF772"/>
    <property type="match status" value="1"/>
</dbReference>
<accession>A0A926D9X5</accession>
<gene>
    <name evidence="4" type="ORF">IAG03_11165</name>
</gene>
<evidence type="ECO:0000259" key="3">
    <source>
        <dbReference type="Pfam" id="PF13751"/>
    </source>
</evidence>
<dbReference type="InterPro" id="IPR025668">
    <property type="entry name" value="Tnp_DDE_dom"/>
</dbReference>
<evidence type="ECO:0000256" key="1">
    <source>
        <dbReference type="SAM" id="MobiDB-lite"/>
    </source>
</evidence>
<evidence type="ECO:0000259" key="2">
    <source>
        <dbReference type="Pfam" id="PF05598"/>
    </source>
</evidence>
<organism evidence="4 5">
    <name type="scientific">Yeguia hominis</name>
    <dbReference type="NCBI Taxonomy" id="2763662"/>
    <lineage>
        <taxon>Bacteria</taxon>
        <taxon>Bacillati</taxon>
        <taxon>Bacillota</taxon>
        <taxon>Clostridia</taxon>
        <taxon>Eubacteriales</taxon>
        <taxon>Yeguiaceae</taxon>
        <taxon>Yeguia</taxon>
    </lineage>
</organism>
<name>A0A926D9X5_9FIRM</name>
<evidence type="ECO:0000313" key="5">
    <source>
        <dbReference type="Proteomes" id="UP000651482"/>
    </source>
</evidence>
<dbReference type="NCBIfam" id="NF033551">
    <property type="entry name" value="transpos_IS1182"/>
    <property type="match status" value="1"/>
</dbReference>
<dbReference type="InterPro" id="IPR047629">
    <property type="entry name" value="IS1182_transpos"/>
</dbReference>
<feature type="domain" description="Transposase DDE" evidence="3">
    <location>
        <begin position="328"/>
        <end position="447"/>
    </location>
</feature>
<sequence length="474" mass="55071">MLKKETEQRQAIEMLCTDMLVPQEHLLRKIDAAVDFSYIYELVEDLYCENNGRPSCDPVVLFKLVLIQHLFGIHSLRQTMRDAEVNAAYRWFLGYTMSQSLPHFATISYAFCHRFTADVIEGVFRWILEEVARAGYLSPEVVFVDGTHIKANASLKKRVKKEIPVAAKRYQEQLDAEIEADRLAHGKKPLKKKDDDAGTLSAPAKQKTVTKSTTDPDSGVFQKGEHRKCFAYEAHTVCDRRGYVLETEITPGNVHDSVAFDTVYERLIEHYPEVQDITADAGYKTPWICKQVFDSGRIPSLPYKRPMTKNGNLPWYEYVYDEYYDCILCPQNQILSYSTTNRDGNREYKSKSYICKNCPVRERCTENQQYTKTVTRHVWHDYIERAEDVRHSDIGKKTYALRSQTIERVFADAKEKHAMRYTPYRGLTAVTAWVKLKFAAMNLKKLAIHKWLRLLFSSFLSYKKPDCRLAIWLL</sequence>
<dbReference type="RefSeq" id="WP_249320114.1">
    <property type="nucleotide sequence ID" value="NZ_JACRSN010000018.1"/>
</dbReference>
<dbReference type="AlphaFoldDB" id="A0A926D9X5"/>
<protein>
    <submittedName>
        <fullName evidence="4">IS1182 family transposase</fullName>
    </submittedName>
</protein>
<dbReference type="PANTHER" id="PTHR33408:SF2">
    <property type="entry name" value="TRANSPOSASE DDE DOMAIN-CONTAINING PROTEIN"/>
    <property type="match status" value="1"/>
</dbReference>
<dbReference type="Pfam" id="PF13751">
    <property type="entry name" value="DDE_Tnp_1_6"/>
    <property type="match status" value="1"/>
</dbReference>
<dbReference type="EMBL" id="JACRSN010000018">
    <property type="protein sequence ID" value="MBC8534533.1"/>
    <property type="molecule type" value="Genomic_DNA"/>
</dbReference>
<reference evidence="4" key="1">
    <citation type="submission" date="2020-08" db="EMBL/GenBank/DDBJ databases">
        <title>Genome public.</title>
        <authorList>
            <person name="Liu C."/>
            <person name="Sun Q."/>
        </authorList>
    </citation>
    <scope>NUCLEOTIDE SEQUENCE</scope>
    <source>
        <strain evidence="4">NSJ-40</strain>
    </source>
</reference>
<comment type="caution">
    <text evidence="4">The sequence shown here is derived from an EMBL/GenBank/DDBJ whole genome shotgun (WGS) entry which is preliminary data.</text>
</comment>
<feature type="region of interest" description="Disordered" evidence="1">
    <location>
        <begin position="185"/>
        <end position="219"/>
    </location>
</feature>
<dbReference type="Proteomes" id="UP000651482">
    <property type="component" value="Unassembled WGS sequence"/>
</dbReference>
<feature type="domain" description="Transposase InsH N-terminal" evidence="2">
    <location>
        <begin position="18"/>
        <end position="109"/>
    </location>
</feature>
<evidence type="ECO:0000313" key="4">
    <source>
        <dbReference type="EMBL" id="MBC8534533.1"/>
    </source>
</evidence>